<dbReference type="FunFam" id="1.10.405.10:FF:000003">
    <property type="entry name" value="Rab proteins geranylgeranyltransferase component A"/>
    <property type="match status" value="1"/>
</dbReference>
<dbReference type="PRINTS" id="PR00891">
    <property type="entry name" value="RABGDIREP"/>
</dbReference>
<dbReference type="Pfam" id="PF22603">
    <property type="entry name" value="RAE1_2_domI_C"/>
    <property type="match status" value="1"/>
</dbReference>
<organism evidence="8 9">
    <name type="scientific">Dendroctonus ponderosae</name>
    <name type="common">Mountain pine beetle</name>
    <dbReference type="NCBI Taxonomy" id="77166"/>
    <lineage>
        <taxon>Eukaryota</taxon>
        <taxon>Metazoa</taxon>
        <taxon>Ecdysozoa</taxon>
        <taxon>Arthropoda</taxon>
        <taxon>Hexapoda</taxon>
        <taxon>Insecta</taxon>
        <taxon>Pterygota</taxon>
        <taxon>Neoptera</taxon>
        <taxon>Endopterygota</taxon>
        <taxon>Coleoptera</taxon>
        <taxon>Polyphaga</taxon>
        <taxon>Cucujiformia</taxon>
        <taxon>Curculionidae</taxon>
        <taxon>Scolytinae</taxon>
        <taxon>Dendroctonus</taxon>
    </lineage>
</organism>
<dbReference type="GO" id="GO:0005829">
    <property type="term" value="C:cytosol"/>
    <property type="evidence" value="ECO:0007669"/>
    <property type="project" value="UniProtKB-SubCell"/>
</dbReference>
<evidence type="ECO:0000256" key="1">
    <source>
        <dbReference type="ARBA" id="ARBA00004514"/>
    </source>
</evidence>
<dbReference type="Proteomes" id="UP000019118">
    <property type="component" value="Unassembled WGS sequence"/>
</dbReference>
<proteinExistence type="inferred from homology"/>
<dbReference type="InterPro" id="IPR036188">
    <property type="entry name" value="FAD/NAD-bd_sf"/>
</dbReference>
<keyword evidence="4 5" id="KW-0963">Cytoplasm</keyword>
<evidence type="ECO:0000256" key="4">
    <source>
        <dbReference type="ARBA" id="ARBA00022490"/>
    </source>
</evidence>
<dbReference type="GO" id="GO:0006886">
    <property type="term" value="P:intracellular protein transport"/>
    <property type="evidence" value="ECO:0007669"/>
    <property type="project" value="InterPro"/>
</dbReference>
<reference evidence="8" key="2">
    <citation type="submission" date="2024-08" db="UniProtKB">
        <authorList>
            <consortium name="EnsemblMetazoa"/>
        </authorList>
    </citation>
    <scope>IDENTIFICATION</scope>
</reference>
<dbReference type="GO" id="GO:0005634">
    <property type="term" value="C:nucleus"/>
    <property type="evidence" value="ECO:0007669"/>
    <property type="project" value="TreeGrafter"/>
</dbReference>
<dbReference type="PANTHER" id="PTHR11787:SF4">
    <property type="entry name" value="CHM, RAB ESCORT PROTEIN 1"/>
    <property type="match status" value="1"/>
</dbReference>
<dbReference type="GO" id="GO:0007264">
    <property type="term" value="P:small GTPase-mediated signal transduction"/>
    <property type="evidence" value="ECO:0007669"/>
    <property type="project" value="UniProtKB-UniRule"/>
</dbReference>
<accession>A0AAR5QBH4</accession>
<dbReference type="SUPFAM" id="SSF54373">
    <property type="entry name" value="FAD-linked reductases, C-terminal domain"/>
    <property type="match status" value="1"/>
</dbReference>
<evidence type="ECO:0000256" key="6">
    <source>
        <dbReference type="SAM" id="MobiDB-lite"/>
    </source>
</evidence>
<dbReference type="AlphaFoldDB" id="A0AAR5QBH4"/>
<dbReference type="SUPFAM" id="SSF51905">
    <property type="entry name" value="FAD/NAD(P)-binding domain"/>
    <property type="match status" value="1"/>
</dbReference>
<name>A0AAR5QBH4_DENPD</name>
<feature type="domain" description="RAE1/2" evidence="7">
    <location>
        <begin position="353"/>
        <end position="469"/>
    </location>
</feature>
<dbReference type="InterPro" id="IPR054420">
    <property type="entry name" value="RAE1_2_domI_C"/>
</dbReference>
<dbReference type="GO" id="GO:0005968">
    <property type="term" value="C:Rab-protein geranylgeranyltransferase complex"/>
    <property type="evidence" value="ECO:0007669"/>
    <property type="project" value="UniProtKB-UniRule"/>
</dbReference>
<evidence type="ECO:0000256" key="3">
    <source>
        <dbReference type="ARBA" id="ARBA00022468"/>
    </source>
</evidence>
<reference evidence="9" key="1">
    <citation type="journal article" date="2013" name="Genome Biol.">
        <title>Draft genome of the mountain pine beetle, Dendroctonus ponderosae Hopkins, a major forest pest.</title>
        <authorList>
            <person name="Keeling C.I."/>
            <person name="Yuen M.M."/>
            <person name="Liao N.Y."/>
            <person name="Docking T.R."/>
            <person name="Chan S.K."/>
            <person name="Taylor G.A."/>
            <person name="Palmquist D.L."/>
            <person name="Jackman S.D."/>
            <person name="Nguyen A."/>
            <person name="Li M."/>
            <person name="Henderson H."/>
            <person name="Janes J.K."/>
            <person name="Zhao Y."/>
            <person name="Pandoh P."/>
            <person name="Moore R."/>
            <person name="Sperling F.A."/>
            <person name="Huber D.P."/>
            <person name="Birol I."/>
            <person name="Jones S.J."/>
            <person name="Bohlmann J."/>
        </authorList>
    </citation>
    <scope>NUCLEOTIDE SEQUENCE</scope>
</reference>
<sequence length="528" mass="58468">MNDQLPSEFDLVIVGTGMIESIISAAASRIGKTVLHIDSNDYYGGLWASFNLEGLHNYAPKSPETSQGGCPALNHLPIGNAVSHIGHFESNWHVPEKLEPPETDIEGDLEQMNLEESRGKEHSQESLLKISRKFNIDLVPKLHYARGSFVELLISSNIARYAEYRSVSRVLTWLKGQLEPVPCSRADVFSSKNVSVIEKRLLMKLLTSLDRDLDADDDKPDTFLQFLQARKIPPNLVHFVLYAMARGSKETSLDEGISNTKRFLGSLGRFGKTPFLFSMYGSGETPQAFCRLSAVFGGVFALNQPSLSGLKLENHKVEALLNGDQEIKAQHFVLGAEHSPSQFLASVANGNQISRAVFVTDKSLIPSEQEHLTLLVYPPDDKKPLATIVEMGHLTGTCPKGFYLLHMTTKLVSSPKEDLQHIVSNLLGGNEEDGKPNILWSCYFSLPEAAQQQQKQDLPENLFLCSGPNLDLDYDAAIHNAKGIFEKMYPGLDFLPRAPDPDEIIIGGEEEVTETMTDEDTKEPTMNS</sequence>
<keyword evidence="9" id="KW-1185">Reference proteome</keyword>
<dbReference type="GO" id="GO:0005096">
    <property type="term" value="F:GTPase activator activity"/>
    <property type="evidence" value="ECO:0007669"/>
    <property type="project" value="UniProtKB-UniRule"/>
</dbReference>
<dbReference type="GO" id="GO:0005092">
    <property type="term" value="F:GDP-dissociation inhibitor activity"/>
    <property type="evidence" value="ECO:0007669"/>
    <property type="project" value="InterPro"/>
</dbReference>
<protein>
    <recommendedName>
        <fullName evidence="5">Rab proteins geranylgeranyltransferase component A</fullName>
    </recommendedName>
</protein>
<feature type="region of interest" description="Disordered" evidence="6">
    <location>
        <begin position="508"/>
        <end position="528"/>
    </location>
</feature>
<comment type="function">
    <text evidence="5">Substrate-binding subunit (component A) of the Rab geranylgeranyltransferase (GGTase) complex. Binds unprenylated Rab proteins and presents the substrate peptide to the catalytic component B. The component A is thought to be regenerated by transferring its prenylated Rab back to the donor membrane.</text>
</comment>
<dbReference type="InterPro" id="IPR001738">
    <property type="entry name" value="Rab_escort"/>
</dbReference>
<dbReference type="Gene3D" id="1.10.405.10">
    <property type="entry name" value="Guanine Nucleotide Dissociation Inhibitor, domain 1"/>
    <property type="match status" value="1"/>
</dbReference>
<evidence type="ECO:0000259" key="7">
    <source>
        <dbReference type="Pfam" id="PF22603"/>
    </source>
</evidence>
<evidence type="ECO:0000256" key="2">
    <source>
        <dbReference type="ARBA" id="ARBA00005593"/>
    </source>
</evidence>
<evidence type="ECO:0000313" key="9">
    <source>
        <dbReference type="Proteomes" id="UP000019118"/>
    </source>
</evidence>
<comment type="similarity">
    <text evidence="2 5">Belongs to the Rab GDI family.</text>
</comment>
<evidence type="ECO:0000313" key="8">
    <source>
        <dbReference type="EnsemblMetazoa" id="XP_019770574.1"/>
    </source>
</evidence>
<dbReference type="PANTHER" id="PTHR11787">
    <property type="entry name" value="RAB GDP-DISSOCIATION INHIBITOR"/>
    <property type="match status" value="1"/>
</dbReference>
<dbReference type="Gene3D" id="3.30.519.10">
    <property type="entry name" value="Guanine Nucleotide Dissociation Inhibitor, domain 2"/>
    <property type="match status" value="1"/>
</dbReference>
<dbReference type="InterPro" id="IPR018203">
    <property type="entry name" value="GDP_dissociation_inhibitor"/>
</dbReference>
<dbReference type="GO" id="GO:0016192">
    <property type="term" value="P:vesicle-mediated transport"/>
    <property type="evidence" value="ECO:0007669"/>
    <property type="project" value="TreeGrafter"/>
</dbReference>
<feature type="compositionally biased region" description="Acidic residues" evidence="6">
    <location>
        <begin position="508"/>
        <end position="521"/>
    </location>
</feature>
<dbReference type="EnsemblMetazoa" id="XM_019915015.1">
    <property type="protein sequence ID" value="XP_019770574.1"/>
    <property type="gene ID" value="LOC109544690"/>
</dbReference>
<keyword evidence="3 5" id="KW-0343">GTPase activation</keyword>
<dbReference type="PIRSF" id="PIRSF016550">
    <property type="entry name" value="Rab_ger_ger_transf_A_euk"/>
    <property type="match status" value="1"/>
</dbReference>
<evidence type="ECO:0000256" key="5">
    <source>
        <dbReference type="PIRNR" id="PIRNR016550"/>
    </source>
</evidence>
<comment type="subcellular location">
    <subcellularLocation>
        <location evidence="1">Cytoplasm</location>
        <location evidence="1">Cytosol</location>
    </subcellularLocation>
</comment>
<dbReference type="Pfam" id="PF00996">
    <property type="entry name" value="GDI"/>
    <property type="match status" value="1"/>
</dbReference>
<dbReference type="Gene3D" id="3.50.50.60">
    <property type="entry name" value="FAD/NAD(P)-binding domain"/>
    <property type="match status" value="1"/>
</dbReference>